<protein>
    <submittedName>
        <fullName evidence="2">Uncharacterized protein</fullName>
    </submittedName>
</protein>
<sequence>MAKEPFAAKLTSLWIGGFLFWILKGFSGKLTDQIVPEYQNRNVWVGYLISIIAVCIAVYFIFFKG</sequence>
<evidence type="ECO:0000313" key="2">
    <source>
        <dbReference type="EMBL" id="RXR17345.1"/>
    </source>
</evidence>
<accession>A0A4Q1K0D8</accession>
<keyword evidence="3" id="KW-1185">Reference proteome</keyword>
<evidence type="ECO:0000256" key="1">
    <source>
        <dbReference type="SAM" id="Phobius"/>
    </source>
</evidence>
<dbReference type="OrthoDB" id="1376526at2"/>
<proteinExistence type="predicted"/>
<name>A0A4Q1K0D8_9FLAO</name>
<evidence type="ECO:0000313" key="3">
    <source>
        <dbReference type="Proteomes" id="UP000290283"/>
    </source>
</evidence>
<feature type="transmembrane region" description="Helical" evidence="1">
    <location>
        <begin position="6"/>
        <end position="23"/>
    </location>
</feature>
<reference evidence="3" key="1">
    <citation type="submission" date="2019-01" db="EMBL/GenBank/DDBJ databases">
        <title>Cytophagaceae bacterium strain CAR-16.</title>
        <authorList>
            <person name="Chen W.-M."/>
        </authorList>
    </citation>
    <scope>NUCLEOTIDE SEQUENCE [LARGE SCALE GENOMIC DNA]</scope>
    <source>
        <strain evidence="3">LLJ-11</strain>
    </source>
</reference>
<dbReference type="EMBL" id="SBKO01000005">
    <property type="protein sequence ID" value="RXR17345.1"/>
    <property type="molecule type" value="Genomic_DNA"/>
</dbReference>
<dbReference type="Proteomes" id="UP000290283">
    <property type="component" value="Unassembled WGS sequence"/>
</dbReference>
<organism evidence="2 3">
    <name type="scientific">Flavobacterium amnicola</name>
    <dbReference type="NCBI Taxonomy" id="2506422"/>
    <lineage>
        <taxon>Bacteria</taxon>
        <taxon>Pseudomonadati</taxon>
        <taxon>Bacteroidota</taxon>
        <taxon>Flavobacteriia</taxon>
        <taxon>Flavobacteriales</taxon>
        <taxon>Flavobacteriaceae</taxon>
        <taxon>Flavobacterium</taxon>
    </lineage>
</organism>
<dbReference type="AlphaFoldDB" id="A0A4Q1K0D8"/>
<keyword evidence="1" id="KW-0472">Membrane</keyword>
<keyword evidence="1" id="KW-0812">Transmembrane</keyword>
<dbReference type="RefSeq" id="WP_129436463.1">
    <property type="nucleotide sequence ID" value="NZ_SBKO01000005.1"/>
</dbReference>
<keyword evidence="1" id="KW-1133">Transmembrane helix</keyword>
<comment type="caution">
    <text evidence="2">The sequence shown here is derived from an EMBL/GenBank/DDBJ whole genome shotgun (WGS) entry which is preliminary data.</text>
</comment>
<feature type="transmembrane region" description="Helical" evidence="1">
    <location>
        <begin position="44"/>
        <end position="62"/>
    </location>
</feature>
<gene>
    <name evidence="2" type="ORF">EQG63_11185</name>
</gene>